<proteinExistence type="predicted"/>
<name>A0A8E2JQR7_9PEZI</name>
<evidence type="ECO:0000256" key="3">
    <source>
        <dbReference type="ARBA" id="ARBA00022884"/>
    </source>
</evidence>
<feature type="compositionally biased region" description="Basic and acidic residues" evidence="5">
    <location>
        <begin position="21"/>
        <end position="57"/>
    </location>
</feature>
<evidence type="ECO:0000256" key="4">
    <source>
        <dbReference type="PROSITE-ProRule" id="PRU00176"/>
    </source>
</evidence>
<feature type="compositionally biased region" description="Basic and acidic residues" evidence="5">
    <location>
        <begin position="143"/>
        <end position="177"/>
    </location>
</feature>
<feature type="compositionally biased region" description="Basic and acidic residues" evidence="5">
    <location>
        <begin position="489"/>
        <end position="499"/>
    </location>
</feature>
<dbReference type="InterPro" id="IPR029123">
    <property type="entry name" value="RBM39_linker"/>
</dbReference>
<sequence>MSSGLDVEALLDSTANGVAPDTKEPRPSTDRDDRHRNDRSDRRDRERPRDPSRDRERDRKRRDRSRDRSRRDKDADGDEEMKSPKSDRGSLNGSHRSRRRSRSRDSDRRHRRDRHRDSADGEDYRSSGGDFYRGGGRARTRTRSPDGDRYYRPTGRSRRERERDDDRDRDRDRDRGYSGRGGRGRESRRRTPSPRTNGKSPTPQLTEDERDRRTVFVQQLAARLRTKELADFFSKVGPVKDAQIVKDRVSGRSKGVGYVEFKDEESVPLAIQLTGQKLLGIPIIAQLTEAEKNRQARTGEGSSNAASGVPFHRLYVGNIHFSITESDLQNVFEPFGELEFVQLQKEEQGRSRGYGFVQFRDPNQAKEALEKMNGFDLAGRPIRVGLGNDKFTPESTANLLQRFQGQNQPSFQGSAFSGHGGRGAHAGGAGGNFDRAGGRDNDKGAGGASALDDTDVAGVNFNNYSRDALMRKLARTDEPAETNGTNGTADKRNVPKPRTEVKPLPVTVSQASRCVVLKNCFDPSQEEGEAWIKDLEEDVRNECEEKFGHVVHIALDPTSQGDIYLKFDRVQGGENAIKGLNGRFFGGKIITAQPVVDKIYSSLFSRASTREM</sequence>
<dbReference type="GO" id="GO:0005634">
    <property type="term" value="C:nucleus"/>
    <property type="evidence" value="ECO:0007669"/>
    <property type="project" value="InterPro"/>
</dbReference>
<reference evidence="7 8" key="1">
    <citation type="journal article" date="2016" name="Nat. Commun.">
        <title>Ectomycorrhizal ecology is imprinted in the genome of the dominant symbiotic fungus Cenococcum geophilum.</title>
        <authorList>
            <consortium name="DOE Joint Genome Institute"/>
            <person name="Peter M."/>
            <person name="Kohler A."/>
            <person name="Ohm R.A."/>
            <person name="Kuo A."/>
            <person name="Krutzmann J."/>
            <person name="Morin E."/>
            <person name="Arend M."/>
            <person name="Barry K.W."/>
            <person name="Binder M."/>
            <person name="Choi C."/>
            <person name="Clum A."/>
            <person name="Copeland A."/>
            <person name="Grisel N."/>
            <person name="Haridas S."/>
            <person name="Kipfer T."/>
            <person name="LaButti K."/>
            <person name="Lindquist E."/>
            <person name="Lipzen A."/>
            <person name="Maire R."/>
            <person name="Meier B."/>
            <person name="Mihaltcheva S."/>
            <person name="Molinier V."/>
            <person name="Murat C."/>
            <person name="Poggeler S."/>
            <person name="Quandt C.A."/>
            <person name="Sperisen C."/>
            <person name="Tritt A."/>
            <person name="Tisserant E."/>
            <person name="Crous P.W."/>
            <person name="Henrissat B."/>
            <person name="Nehls U."/>
            <person name="Egli S."/>
            <person name="Spatafora J.W."/>
            <person name="Grigoriev I.V."/>
            <person name="Martin F.M."/>
        </authorList>
    </citation>
    <scope>NUCLEOTIDE SEQUENCE [LARGE SCALE GENOMIC DNA]</scope>
    <source>
        <strain evidence="7 8">CBS 207.34</strain>
    </source>
</reference>
<dbReference type="Pfam" id="PF00076">
    <property type="entry name" value="RRM_1"/>
    <property type="match status" value="2"/>
</dbReference>
<accession>A0A8E2JQR7</accession>
<dbReference type="PROSITE" id="PS50102">
    <property type="entry name" value="RRM"/>
    <property type="match status" value="2"/>
</dbReference>
<evidence type="ECO:0000259" key="6">
    <source>
        <dbReference type="PROSITE" id="PS50102"/>
    </source>
</evidence>
<dbReference type="GO" id="GO:0003723">
    <property type="term" value="F:RNA binding"/>
    <property type="evidence" value="ECO:0007669"/>
    <property type="project" value="UniProtKB-UniRule"/>
</dbReference>
<evidence type="ECO:0000313" key="8">
    <source>
        <dbReference type="Proteomes" id="UP000250140"/>
    </source>
</evidence>
<feature type="compositionally biased region" description="Basic and acidic residues" evidence="5">
    <location>
        <begin position="64"/>
        <end position="88"/>
    </location>
</feature>
<feature type="region of interest" description="Disordered" evidence="5">
    <location>
        <begin position="1"/>
        <end position="212"/>
    </location>
</feature>
<dbReference type="SUPFAM" id="SSF54928">
    <property type="entry name" value="RNA-binding domain, RBD"/>
    <property type="match status" value="3"/>
</dbReference>
<organism evidence="7 8">
    <name type="scientific">Glonium stellatum</name>
    <dbReference type="NCBI Taxonomy" id="574774"/>
    <lineage>
        <taxon>Eukaryota</taxon>
        <taxon>Fungi</taxon>
        <taxon>Dikarya</taxon>
        <taxon>Ascomycota</taxon>
        <taxon>Pezizomycotina</taxon>
        <taxon>Dothideomycetes</taxon>
        <taxon>Pleosporomycetidae</taxon>
        <taxon>Gloniales</taxon>
        <taxon>Gloniaceae</taxon>
        <taxon>Glonium</taxon>
    </lineage>
</organism>
<feature type="region of interest" description="Disordered" evidence="5">
    <location>
        <begin position="476"/>
        <end position="499"/>
    </location>
</feature>
<keyword evidence="2" id="KW-0677">Repeat</keyword>
<dbReference type="Gene3D" id="3.30.70.330">
    <property type="match status" value="3"/>
</dbReference>
<evidence type="ECO:0000256" key="2">
    <source>
        <dbReference type="ARBA" id="ARBA00022737"/>
    </source>
</evidence>
<evidence type="ECO:0000313" key="7">
    <source>
        <dbReference type="EMBL" id="OCL06033.1"/>
    </source>
</evidence>
<protein>
    <submittedName>
        <fullName evidence="7">Splicing factor, CC1-like protein</fullName>
    </submittedName>
</protein>
<dbReference type="CDD" id="cd12284">
    <property type="entry name" value="RRM2_RBM23_RBM39"/>
    <property type="match status" value="1"/>
</dbReference>
<evidence type="ECO:0000256" key="1">
    <source>
        <dbReference type="ARBA" id="ARBA00022553"/>
    </source>
</evidence>
<feature type="domain" description="RRM" evidence="6">
    <location>
        <begin position="213"/>
        <end position="290"/>
    </location>
</feature>
<feature type="domain" description="RRM" evidence="6">
    <location>
        <begin position="312"/>
        <end position="389"/>
    </location>
</feature>
<dbReference type="FunFam" id="3.30.70.330:FF:000354">
    <property type="entry name" value="RNA splicing factor Pad-1"/>
    <property type="match status" value="1"/>
</dbReference>
<dbReference type="CDD" id="cd12285">
    <property type="entry name" value="RRM3_RBM39_like"/>
    <property type="match status" value="1"/>
</dbReference>
<feature type="region of interest" description="Disordered" evidence="5">
    <location>
        <begin position="408"/>
        <end position="455"/>
    </location>
</feature>
<dbReference type="EMBL" id="KV750153">
    <property type="protein sequence ID" value="OCL06033.1"/>
    <property type="molecule type" value="Genomic_DNA"/>
</dbReference>
<dbReference type="CDD" id="cd12283">
    <property type="entry name" value="RRM1_RBM39_like"/>
    <property type="match status" value="1"/>
</dbReference>
<dbReference type="Pfam" id="PF15519">
    <property type="entry name" value="RBM39linker"/>
    <property type="match status" value="1"/>
</dbReference>
<dbReference type="Proteomes" id="UP000250140">
    <property type="component" value="Unassembled WGS sequence"/>
</dbReference>
<dbReference type="OrthoDB" id="5411533at2759"/>
<dbReference type="NCBIfam" id="TIGR01622">
    <property type="entry name" value="SF-CC1"/>
    <property type="match status" value="1"/>
</dbReference>
<keyword evidence="8" id="KW-1185">Reference proteome</keyword>
<dbReference type="GO" id="GO:0006397">
    <property type="term" value="P:mRNA processing"/>
    <property type="evidence" value="ECO:0007669"/>
    <property type="project" value="InterPro"/>
</dbReference>
<evidence type="ECO:0000256" key="5">
    <source>
        <dbReference type="SAM" id="MobiDB-lite"/>
    </source>
</evidence>
<keyword evidence="3 4" id="KW-0694">RNA-binding</keyword>
<keyword evidence="1" id="KW-0597">Phosphoprotein</keyword>
<dbReference type="InterPro" id="IPR000504">
    <property type="entry name" value="RRM_dom"/>
</dbReference>
<feature type="compositionally biased region" description="Gly residues" evidence="5">
    <location>
        <begin position="418"/>
        <end position="431"/>
    </location>
</feature>
<feature type="compositionally biased region" description="Basic and acidic residues" evidence="5">
    <location>
        <begin position="115"/>
        <end position="125"/>
    </location>
</feature>
<dbReference type="PANTHER" id="PTHR48036">
    <property type="entry name" value="SPLICING FACTOR (PAD-1), PUTATIVE (AFU_ORTHOLOGUE AFUA_1G15810)-RELATED"/>
    <property type="match status" value="1"/>
</dbReference>
<dbReference type="AlphaFoldDB" id="A0A8E2JQR7"/>
<dbReference type="SMART" id="SM00360">
    <property type="entry name" value="RRM"/>
    <property type="match status" value="3"/>
</dbReference>
<dbReference type="InterPro" id="IPR012677">
    <property type="entry name" value="Nucleotide-bd_a/b_plait_sf"/>
</dbReference>
<dbReference type="InterPro" id="IPR035979">
    <property type="entry name" value="RBD_domain_sf"/>
</dbReference>
<dbReference type="InterPro" id="IPR006509">
    <property type="entry name" value="RBM39_SF"/>
</dbReference>
<gene>
    <name evidence="7" type="ORF">AOQ84DRAFT_297765</name>
</gene>
<dbReference type="FunFam" id="3.30.70.330:FF:000172">
    <property type="entry name" value="RNA splicing factor Pad-1"/>
    <property type="match status" value="1"/>
</dbReference>